<dbReference type="InterPro" id="IPR045066">
    <property type="entry name" value="Beta_CA_cladeB"/>
</dbReference>
<dbReference type="EC" id="4.2.1.1" evidence="2 10"/>
<sequence>MDKLIDGFRRFRETNFAQNRGLFETLAQQGQTPKVLLIGCCDSRVDPAILFDAQPGEMFVLRNVANLIPPYAPDEGHHGTSAALEFAVRGLEVEHVVVLGHAQCGGVRALVENQSGDQTDFIKGWMTIARAARDRALALTLSAGQPIEAARRMCEQETVAISLANLMTFPWVRERVEQSRLMLHGWFYNMEEGKLFRLDPYTNTFLEV</sequence>
<dbReference type="InterPro" id="IPR036874">
    <property type="entry name" value="Carbonic_anhydrase_sf"/>
</dbReference>
<dbReference type="Proteomes" id="UP000078543">
    <property type="component" value="Unassembled WGS sequence"/>
</dbReference>
<dbReference type="EMBL" id="LWQU01000174">
    <property type="protein sequence ID" value="OAN46401.1"/>
    <property type="molecule type" value="Genomic_DNA"/>
</dbReference>
<gene>
    <name evidence="11" type="ORF">A6A05_04040</name>
</gene>
<feature type="binding site" evidence="9">
    <location>
        <position position="42"/>
    </location>
    <ligand>
        <name>Zn(2+)</name>
        <dbReference type="ChEBI" id="CHEBI:29105"/>
    </ligand>
</feature>
<reference evidence="11 12" key="1">
    <citation type="submission" date="2016-04" db="EMBL/GenBank/DDBJ databases">
        <title>Draft genome sequence of freshwater magnetotactic bacteria Magnetospirillum marisnigri SP-1 and Magnetospirillum moscoviense BB-1.</title>
        <authorList>
            <person name="Koziaeva V."/>
            <person name="Dziuba M.V."/>
            <person name="Ivanov T.M."/>
            <person name="Kuznetsov B."/>
            <person name="Grouzdev D.S."/>
        </authorList>
    </citation>
    <scope>NUCLEOTIDE SEQUENCE [LARGE SCALE GENOMIC DNA]</scope>
    <source>
        <strain evidence="11 12">BB-1</strain>
    </source>
</reference>
<evidence type="ECO:0000256" key="10">
    <source>
        <dbReference type="RuleBase" id="RU003956"/>
    </source>
</evidence>
<comment type="catalytic activity">
    <reaction evidence="8 10">
        <text>hydrogencarbonate + H(+) = CO2 + H2O</text>
        <dbReference type="Rhea" id="RHEA:10748"/>
        <dbReference type="ChEBI" id="CHEBI:15377"/>
        <dbReference type="ChEBI" id="CHEBI:15378"/>
        <dbReference type="ChEBI" id="CHEBI:16526"/>
        <dbReference type="ChEBI" id="CHEBI:17544"/>
        <dbReference type="EC" id="4.2.1.1"/>
    </reaction>
</comment>
<dbReference type="OrthoDB" id="9797527at2"/>
<dbReference type="STRING" id="1437059.A6A05_04040"/>
<evidence type="ECO:0000256" key="5">
    <source>
        <dbReference type="ARBA" id="ARBA00022833"/>
    </source>
</evidence>
<comment type="cofactor">
    <cofactor evidence="9">
        <name>Zn(2+)</name>
        <dbReference type="ChEBI" id="CHEBI:29105"/>
    </cofactor>
    <text evidence="9">Binds 1 zinc ion per subunit.</text>
</comment>
<proteinExistence type="inferred from homology"/>
<evidence type="ECO:0000256" key="3">
    <source>
        <dbReference type="ARBA" id="ARBA00014628"/>
    </source>
</evidence>
<dbReference type="Pfam" id="PF00484">
    <property type="entry name" value="Pro_CA"/>
    <property type="match status" value="1"/>
</dbReference>
<dbReference type="RefSeq" id="WP_068503736.1">
    <property type="nucleotide sequence ID" value="NZ_LWQU01000174.1"/>
</dbReference>
<dbReference type="SMART" id="SM00947">
    <property type="entry name" value="Pro_CA"/>
    <property type="match status" value="1"/>
</dbReference>
<name>A0A178MC82_9PROT</name>
<dbReference type="GO" id="GO:0004089">
    <property type="term" value="F:carbonate dehydratase activity"/>
    <property type="evidence" value="ECO:0007669"/>
    <property type="project" value="UniProtKB-UniRule"/>
</dbReference>
<feature type="binding site" evidence="9">
    <location>
        <position position="101"/>
    </location>
    <ligand>
        <name>Zn(2+)</name>
        <dbReference type="ChEBI" id="CHEBI:29105"/>
    </ligand>
</feature>
<evidence type="ECO:0000256" key="7">
    <source>
        <dbReference type="ARBA" id="ARBA00031969"/>
    </source>
</evidence>
<evidence type="ECO:0000256" key="4">
    <source>
        <dbReference type="ARBA" id="ARBA00022723"/>
    </source>
</evidence>
<feature type="binding site" evidence="9">
    <location>
        <position position="104"/>
    </location>
    <ligand>
        <name>Zn(2+)</name>
        <dbReference type="ChEBI" id="CHEBI:29105"/>
    </ligand>
</feature>
<dbReference type="PANTHER" id="PTHR11002">
    <property type="entry name" value="CARBONIC ANHYDRASE"/>
    <property type="match status" value="1"/>
</dbReference>
<comment type="similarity">
    <text evidence="1 10">Belongs to the beta-class carbonic anhydrase family.</text>
</comment>
<keyword evidence="12" id="KW-1185">Reference proteome</keyword>
<dbReference type="FunFam" id="3.40.1050.10:FF:000003">
    <property type="entry name" value="Carbonic anhydrase"/>
    <property type="match status" value="1"/>
</dbReference>
<dbReference type="SUPFAM" id="SSF53056">
    <property type="entry name" value="beta-carbonic anhydrase, cab"/>
    <property type="match status" value="1"/>
</dbReference>
<protein>
    <recommendedName>
        <fullName evidence="3 10">Carbonic anhydrase</fullName>
        <ecNumber evidence="2 10">4.2.1.1</ecNumber>
    </recommendedName>
    <alternativeName>
        <fullName evidence="7 10">Carbonate dehydratase</fullName>
    </alternativeName>
</protein>
<evidence type="ECO:0000313" key="12">
    <source>
        <dbReference type="Proteomes" id="UP000078543"/>
    </source>
</evidence>
<dbReference type="GO" id="GO:0008270">
    <property type="term" value="F:zinc ion binding"/>
    <property type="evidence" value="ECO:0007669"/>
    <property type="project" value="UniProtKB-UniRule"/>
</dbReference>
<evidence type="ECO:0000256" key="9">
    <source>
        <dbReference type="PIRSR" id="PIRSR601765-1"/>
    </source>
</evidence>
<keyword evidence="4 9" id="KW-0479">Metal-binding</keyword>
<keyword evidence="5 9" id="KW-0862">Zinc</keyword>
<dbReference type="CDD" id="cd00884">
    <property type="entry name" value="beta_CA_cladeB"/>
    <property type="match status" value="1"/>
</dbReference>
<evidence type="ECO:0000256" key="2">
    <source>
        <dbReference type="ARBA" id="ARBA00012925"/>
    </source>
</evidence>
<evidence type="ECO:0000313" key="11">
    <source>
        <dbReference type="EMBL" id="OAN46401.1"/>
    </source>
</evidence>
<evidence type="ECO:0000256" key="8">
    <source>
        <dbReference type="ARBA" id="ARBA00048348"/>
    </source>
</evidence>
<dbReference type="InterPro" id="IPR015892">
    <property type="entry name" value="Carbonic_anhydrase_CS"/>
</dbReference>
<organism evidence="11 12">
    <name type="scientific">Magnetospirillum moscoviense</name>
    <dbReference type="NCBI Taxonomy" id="1437059"/>
    <lineage>
        <taxon>Bacteria</taxon>
        <taxon>Pseudomonadati</taxon>
        <taxon>Pseudomonadota</taxon>
        <taxon>Alphaproteobacteria</taxon>
        <taxon>Rhodospirillales</taxon>
        <taxon>Rhodospirillaceae</taxon>
        <taxon>Magnetospirillum</taxon>
    </lineage>
</organism>
<dbReference type="PROSITE" id="PS00705">
    <property type="entry name" value="PROK_CO2_ANHYDRASE_2"/>
    <property type="match status" value="1"/>
</dbReference>
<evidence type="ECO:0000256" key="6">
    <source>
        <dbReference type="ARBA" id="ARBA00023239"/>
    </source>
</evidence>
<dbReference type="AlphaFoldDB" id="A0A178MC82"/>
<feature type="binding site" evidence="9">
    <location>
        <position position="40"/>
    </location>
    <ligand>
        <name>Zn(2+)</name>
        <dbReference type="ChEBI" id="CHEBI:29105"/>
    </ligand>
</feature>
<comment type="function">
    <text evidence="10">Reversible hydration of carbon dioxide.</text>
</comment>
<evidence type="ECO:0000256" key="1">
    <source>
        <dbReference type="ARBA" id="ARBA00006217"/>
    </source>
</evidence>
<comment type="caution">
    <text evidence="11">The sequence shown here is derived from an EMBL/GenBank/DDBJ whole genome shotgun (WGS) entry which is preliminary data.</text>
</comment>
<dbReference type="GO" id="GO:0015976">
    <property type="term" value="P:carbon utilization"/>
    <property type="evidence" value="ECO:0007669"/>
    <property type="project" value="InterPro"/>
</dbReference>
<dbReference type="PANTHER" id="PTHR11002:SF76">
    <property type="entry name" value="CARBONIC ANHYDRASE"/>
    <property type="match status" value="1"/>
</dbReference>
<dbReference type="InterPro" id="IPR001765">
    <property type="entry name" value="Carbonic_anhydrase"/>
</dbReference>
<keyword evidence="6 10" id="KW-0456">Lyase</keyword>
<dbReference type="Gene3D" id="3.40.1050.10">
    <property type="entry name" value="Carbonic anhydrase"/>
    <property type="match status" value="1"/>
</dbReference>
<accession>A0A178MC82</accession>